<keyword evidence="1 4" id="KW-0808">Transferase</keyword>
<reference evidence="4" key="1">
    <citation type="journal article" date="2005" name="Environ. Microbiol.">
        <title>Genetic and functional properties of uncultivated thermophilic crenarchaeotes from a subsurface gold mine as revealed by analysis of genome fragments.</title>
        <authorList>
            <person name="Nunoura T."/>
            <person name="Hirayama H."/>
            <person name="Takami H."/>
            <person name="Oida H."/>
            <person name="Nishi S."/>
            <person name="Shimamura S."/>
            <person name="Suzuki Y."/>
            <person name="Inagaki F."/>
            <person name="Takai K."/>
            <person name="Nealson K.H."/>
            <person name="Horikoshi K."/>
        </authorList>
    </citation>
    <scope>NUCLEOTIDE SEQUENCE</scope>
</reference>
<sequence>MELRPYTERDLPELVGLLNEAYKGRHEFIPYTKEKLRAELEEASSVLLAIDERGRVLGLARLHREWYGEEITLCAQPGPAQEEVKERLLLAIEQYARSGEVSVVVDAEDQEELAFFVSKGYRSESSFYQLIAELDKPQPLPPLPEGYLLRSLRPDEEEVFVRVVNTAYEGERLRSGVLARWSAEDPAFSTDWVQVAELKGELVAAVVARTDHEFNRHYHAKRGYLGPAATLPEHRGKGLGKALTAQAMNFLRERGLDQASLYTWEGNPVALRVTRGLGFRVSYEWKILTKMVKGLL</sequence>
<dbReference type="CDD" id="cd04301">
    <property type="entry name" value="NAT_SF"/>
    <property type="match status" value="1"/>
</dbReference>
<feature type="domain" description="N-acetyltransferase" evidence="3">
    <location>
        <begin position="147"/>
        <end position="293"/>
    </location>
</feature>
<dbReference type="Pfam" id="PF00583">
    <property type="entry name" value="Acetyltransf_1"/>
    <property type="match status" value="1"/>
</dbReference>
<evidence type="ECO:0000256" key="1">
    <source>
        <dbReference type="ARBA" id="ARBA00022679"/>
    </source>
</evidence>
<dbReference type="PANTHER" id="PTHR43877">
    <property type="entry name" value="AMINOALKYLPHOSPHONATE N-ACETYLTRANSFERASE-RELATED-RELATED"/>
    <property type="match status" value="1"/>
</dbReference>
<accession>H5SHD9</accession>
<dbReference type="PROSITE" id="PS51186">
    <property type="entry name" value="GNAT"/>
    <property type="match status" value="2"/>
</dbReference>
<feature type="domain" description="N-acetyltransferase" evidence="3">
    <location>
        <begin position="1"/>
        <end position="141"/>
    </location>
</feature>
<dbReference type="InterPro" id="IPR000182">
    <property type="entry name" value="GNAT_dom"/>
</dbReference>
<dbReference type="AlphaFoldDB" id="H5SHD9"/>
<dbReference type="EMBL" id="AP011720">
    <property type="protein sequence ID" value="BAL55575.1"/>
    <property type="molecule type" value="Genomic_DNA"/>
</dbReference>
<keyword evidence="2" id="KW-0012">Acyltransferase</keyword>
<dbReference type="InterPro" id="IPR016181">
    <property type="entry name" value="Acyl_CoA_acyltransferase"/>
</dbReference>
<dbReference type="GO" id="GO:0016747">
    <property type="term" value="F:acyltransferase activity, transferring groups other than amino-acyl groups"/>
    <property type="evidence" value="ECO:0007669"/>
    <property type="project" value="InterPro"/>
</dbReference>
<protein>
    <submittedName>
        <fullName evidence="4">GCN5-related N-acetyltransferase</fullName>
    </submittedName>
</protein>
<name>H5SHD9_9BACT</name>
<evidence type="ECO:0000259" key="3">
    <source>
        <dbReference type="PROSITE" id="PS51186"/>
    </source>
</evidence>
<evidence type="ECO:0000313" key="4">
    <source>
        <dbReference type="EMBL" id="BAL55575.1"/>
    </source>
</evidence>
<dbReference type="InterPro" id="IPR050832">
    <property type="entry name" value="Bact_Acetyltransf"/>
</dbReference>
<dbReference type="Gene3D" id="3.40.630.30">
    <property type="match status" value="1"/>
</dbReference>
<proteinExistence type="predicted"/>
<dbReference type="SUPFAM" id="SSF55729">
    <property type="entry name" value="Acyl-CoA N-acyltransferases (Nat)"/>
    <property type="match status" value="2"/>
</dbReference>
<evidence type="ECO:0000256" key="2">
    <source>
        <dbReference type="ARBA" id="ARBA00023315"/>
    </source>
</evidence>
<reference evidence="4" key="2">
    <citation type="journal article" date="2012" name="PLoS ONE">
        <title>A Deeply Branching Thermophilic Bacterium with an Ancient Acetyl-CoA Pathway Dominates a Subsurface Ecosystem.</title>
        <authorList>
            <person name="Takami H."/>
            <person name="Noguchi H."/>
            <person name="Takaki Y."/>
            <person name="Uchiyama I."/>
            <person name="Toyoda A."/>
            <person name="Nishi S."/>
            <person name="Chee G.-J."/>
            <person name="Arai W."/>
            <person name="Nunoura T."/>
            <person name="Itoh T."/>
            <person name="Hattori M."/>
            <person name="Takai K."/>
        </authorList>
    </citation>
    <scope>NUCLEOTIDE SEQUENCE</scope>
</reference>
<organism evidence="4">
    <name type="scientific">uncultured Acetothermia bacterium</name>
    <dbReference type="NCBI Taxonomy" id="236499"/>
    <lineage>
        <taxon>Bacteria</taxon>
        <taxon>Candidatus Bipolaricaulota</taxon>
        <taxon>environmental samples</taxon>
    </lineage>
</organism>
<gene>
    <name evidence="4" type="ORF">HGMM_F28H07C49</name>
</gene>